<sequence>MKIKYFENILKYLPVLLVCIFIGLLGREHFIKKGADEFTVNMIFWIYVGLGILIFAILNLFLDPIVSWLLKRFSKNVESELVEKQESDSKNLHIITSTENFKLNEEPLQTIQNSIKKENPNFEVVNEISLTLEESEKTIELSDIEKIRSQAKSKNEEILQEKLDFIMHYTKEKFAPHSEDEEINKLCIYLVEFLRDSKFDILIPLKVNNLKTIDLMHFGWNVWNHYRGNNQRKDVAKFLKIVFSENFKEMEEPTIEKLLTSRKEEGVIKIENNMLQ</sequence>
<keyword evidence="1" id="KW-0472">Membrane</keyword>
<dbReference type="EMBL" id="CP094529">
    <property type="protein sequence ID" value="UOE36961.1"/>
    <property type="molecule type" value="Genomic_DNA"/>
</dbReference>
<evidence type="ECO:0000313" key="2">
    <source>
        <dbReference type="EMBL" id="UOE36961.1"/>
    </source>
</evidence>
<dbReference type="Proteomes" id="UP000831068">
    <property type="component" value="Chromosome"/>
</dbReference>
<evidence type="ECO:0008006" key="4">
    <source>
        <dbReference type="Google" id="ProtNLM"/>
    </source>
</evidence>
<accession>A0ABY4BGV7</accession>
<feature type="transmembrane region" description="Helical" evidence="1">
    <location>
        <begin position="12"/>
        <end position="30"/>
    </location>
</feature>
<evidence type="ECO:0000256" key="1">
    <source>
        <dbReference type="SAM" id="Phobius"/>
    </source>
</evidence>
<keyword evidence="1" id="KW-1133">Transmembrane helix</keyword>
<reference evidence="2 3" key="1">
    <citation type="submission" date="2022-03" db="EMBL/GenBank/DDBJ databases">
        <title>Chryseobacterium sp. isolated from the Andong Sikhe.</title>
        <authorList>
            <person name="Won M."/>
            <person name="Kim S.-J."/>
            <person name="Kwon S.-W."/>
        </authorList>
    </citation>
    <scope>NUCLEOTIDE SEQUENCE [LARGE SCALE GENOMIC DNA]</scope>
    <source>
        <strain evidence="2 3">ADR-1</strain>
    </source>
</reference>
<gene>
    <name evidence="2" type="ORF">MTP08_07735</name>
</gene>
<protein>
    <recommendedName>
        <fullName evidence="4">Mobilization protein</fullName>
    </recommendedName>
</protein>
<dbReference type="RefSeq" id="WP_243575474.1">
    <property type="nucleotide sequence ID" value="NZ_CP094529.1"/>
</dbReference>
<proteinExistence type="predicted"/>
<keyword evidence="3" id="KW-1185">Reference proteome</keyword>
<organism evidence="2 3">
    <name type="scientific">Chryseobacterium oryzae</name>
    <dbReference type="NCBI Taxonomy" id="2929799"/>
    <lineage>
        <taxon>Bacteria</taxon>
        <taxon>Pseudomonadati</taxon>
        <taxon>Bacteroidota</taxon>
        <taxon>Flavobacteriia</taxon>
        <taxon>Flavobacteriales</taxon>
        <taxon>Weeksellaceae</taxon>
        <taxon>Chryseobacterium group</taxon>
        <taxon>Chryseobacterium</taxon>
    </lineage>
</organism>
<evidence type="ECO:0000313" key="3">
    <source>
        <dbReference type="Proteomes" id="UP000831068"/>
    </source>
</evidence>
<name>A0ABY4BGV7_9FLAO</name>
<feature type="transmembrane region" description="Helical" evidence="1">
    <location>
        <begin position="42"/>
        <end position="62"/>
    </location>
</feature>
<keyword evidence="1" id="KW-0812">Transmembrane</keyword>